<dbReference type="GO" id="GO:0006509">
    <property type="term" value="P:membrane protein ectodomain proteolysis"/>
    <property type="evidence" value="ECO:0007669"/>
    <property type="project" value="TreeGrafter"/>
</dbReference>
<dbReference type="OrthoDB" id="2149267at2759"/>
<evidence type="ECO:0000313" key="11">
    <source>
        <dbReference type="WBParaSite" id="EVEC_0000416001-mRNA-1"/>
    </source>
</evidence>
<feature type="transmembrane region" description="Helical" evidence="6">
    <location>
        <begin position="741"/>
        <end position="761"/>
    </location>
</feature>
<dbReference type="InterPro" id="IPR024079">
    <property type="entry name" value="MetalloPept_cat_dom_sf"/>
</dbReference>
<dbReference type="SUPFAM" id="SSF57552">
    <property type="entry name" value="Blood coagulation inhibitor (disintegrin)"/>
    <property type="match status" value="1"/>
</dbReference>
<organism evidence="11">
    <name type="scientific">Enterobius vermicularis</name>
    <name type="common">Human pinworm</name>
    <dbReference type="NCBI Taxonomy" id="51028"/>
    <lineage>
        <taxon>Eukaryota</taxon>
        <taxon>Metazoa</taxon>
        <taxon>Ecdysozoa</taxon>
        <taxon>Nematoda</taxon>
        <taxon>Chromadorea</taxon>
        <taxon>Rhabditida</taxon>
        <taxon>Spirurina</taxon>
        <taxon>Oxyuridomorpha</taxon>
        <taxon>Oxyuroidea</taxon>
        <taxon>Oxyuridae</taxon>
        <taxon>Enterobius</taxon>
    </lineage>
</organism>
<keyword evidence="10" id="KW-1185">Reference proteome</keyword>
<keyword evidence="6" id="KW-0812">Transmembrane</keyword>
<gene>
    <name evidence="9" type="ORF">EVEC_LOCUS3868</name>
</gene>
<feature type="domain" description="Disintegrin" evidence="7">
    <location>
        <begin position="514"/>
        <end position="613"/>
    </location>
</feature>
<evidence type="ECO:0000313" key="9">
    <source>
        <dbReference type="EMBL" id="VDD88821.1"/>
    </source>
</evidence>
<evidence type="ECO:0000256" key="4">
    <source>
        <dbReference type="PROSITE-ProRule" id="PRU00276"/>
    </source>
</evidence>
<feature type="binding site" evidence="4">
    <location>
        <position position="425"/>
    </location>
    <ligand>
        <name>Zn(2+)</name>
        <dbReference type="ChEBI" id="CHEBI:29105"/>
        <note>catalytic</note>
    </ligand>
</feature>
<evidence type="ECO:0000256" key="1">
    <source>
        <dbReference type="ARBA" id="ARBA00001809"/>
    </source>
</evidence>
<dbReference type="InterPro" id="IPR036436">
    <property type="entry name" value="Disintegrin_dom_sf"/>
</dbReference>
<evidence type="ECO:0000313" key="10">
    <source>
        <dbReference type="Proteomes" id="UP000274131"/>
    </source>
</evidence>
<feature type="compositionally biased region" description="Basic residues" evidence="5">
    <location>
        <begin position="818"/>
        <end position="828"/>
    </location>
</feature>
<dbReference type="SUPFAM" id="SSF55486">
    <property type="entry name" value="Metalloproteases ('zincins'), catalytic domain"/>
    <property type="match status" value="1"/>
</dbReference>
<dbReference type="EMBL" id="UXUI01007703">
    <property type="protein sequence ID" value="VDD88821.1"/>
    <property type="molecule type" value="Genomic_DNA"/>
</dbReference>
<dbReference type="Gene3D" id="4.10.70.10">
    <property type="entry name" value="Disintegrin domain"/>
    <property type="match status" value="1"/>
</dbReference>
<evidence type="ECO:0000256" key="6">
    <source>
        <dbReference type="SAM" id="Phobius"/>
    </source>
</evidence>
<keyword evidence="6" id="KW-0472">Membrane</keyword>
<dbReference type="InterPro" id="IPR051489">
    <property type="entry name" value="ADAM_Metalloproteinase"/>
</dbReference>
<reference evidence="9 10" key="2">
    <citation type="submission" date="2018-10" db="EMBL/GenBank/DDBJ databases">
        <authorList>
            <consortium name="Pathogen Informatics"/>
        </authorList>
    </citation>
    <scope>NUCLEOTIDE SEQUENCE [LARGE SCALE GENOMIC DNA]</scope>
</reference>
<feature type="region of interest" description="Disordered" evidence="5">
    <location>
        <begin position="818"/>
        <end position="881"/>
    </location>
</feature>
<name>A0A158QA50_ENTVE</name>
<dbReference type="GO" id="GO:0004222">
    <property type="term" value="F:metalloendopeptidase activity"/>
    <property type="evidence" value="ECO:0007669"/>
    <property type="project" value="InterPro"/>
</dbReference>
<dbReference type="PANTHER" id="PTHR45702:SF2">
    <property type="entry name" value="KUZBANIAN, ISOFORM A"/>
    <property type="match status" value="1"/>
</dbReference>
<dbReference type="PANTHER" id="PTHR45702">
    <property type="entry name" value="ADAM10/ADAM17 METALLOPEPTIDASE FAMILY MEMBER"/>
    <property type="match status" value="1"/>
</dbReference>
<evidence type="ECO:0000256" key="2">
    <source>
        <dbReference type="ARBA" id="ARBA00012332"/>
    </source>
</evidence>
<feature type="active site" evidence="4">
    <location>
        <position position="426"/>
    </location>
</feature>
<dbReference type="AlphaFoldDB" id="A0A158QA50"/>
<dbReference type="InterPro" id="IPR001590">
    <property type="entry name" value="Peptidase_M12B"/>
</dbReference>
<dbReference type="GO" id="GO:0046872">
    <property type="term" value="F:metal ion binding"/>
    <property type="evidence" value="ECO:0007669"/>
    <property type="project" value="UniProtKB-KW"/>
</dbReference>
<dbReference type="PROSITE" id="PS50214">
    <property type="entry name" value="DISINTEGRIN_2"/>
    <property type="match status" value="1"/>
</dbReference>
<proteinExistence type="predicted"/>
<keyword evidence="4" id="KW-0479">Metal-binding</keyword>
<dbReference type="InterPro" id="IPR049038">
    <property type="entry name" value="ADAM10_Cys-rich"/>
</dbReference>
<comment type="catalytic activity">
    <reaction evidence="1">
        <text>Endopeptidase of broad specificity.</text>
        <dbReference type="EC" id="3.4.24.81"/>
    </reaction>
</comment>
<dbReference type="GO" id="GO:0005886">
    <property type="term" value="C:plasma membrane"/>
    <property type="evidence" value="ECO:0007669"/>
    <property type="project" value="TreeGrafter"/>
</dbReference>
<evidence type="ECO:0000256" key="3">
    <source>
        <dbReference type="ARBA" id="ARBA00022685"/>
    </source>
</evidence>
<protein>
    <recommendedName>
        <fullName evidence="2">ADAM10 endopeptidase</fullName>
        <ecNumber evidence="2">3.4.24.81</ecNumber>
    </recommendedName>
</protein>
<evidence type="ECO:0000259" key="7">
    <source>
        <dbReference type="PROSITE" id="PS50214"/>
    </source>
</evidence>
<dbReference type="PROSITE" id="PS50215">
    <property type="entry name" value="ADAM_MEPRO"/>
    <property type="match status" value="1"/>
</dbReference>
<dbReference type="Pfam" id="PF00200">
    <property type="entry name" value="Disintegrin"/>
    <property type="match status" value="1"/>
</dbReference>
<dbReference type="EC" id="3.4.24.81" evidence="2"/>
<dbReference type="Gene3D" id="3.40.390.10">
    <property type="entry name" value="Collagenase (Catalytic Domain)"/>
    <property type="match status" value="1"/>
</dbReference>
<sequence length="975" mass="108813">MVGTFELWLCIKLPIDGLSKYVDTYQTLDYYPVSSRVRRSVYGSSSPIELKFAFHNRTFQLELTYVDDDSSVFDKDLVILHDGVPVSVDRQNFLVKGHEKSDRDSVVYGSLLDGVFDGHIQFSNGESFTVDKVGKYLPLHKRQKKFHSIIYSDSAINHPKFRKKRSTENEGIGGCGLTEEIKRKMEKIQKSMVNEDLDEEQYGGHRTFNSFFGNFVRNKRDAMPDVKYIGTYPIHNVRTCTLYIQIDHTLYRMIYSQEGNQDNVRTREEIINMINSHMQTLNSIYGNTDFEGIRGINFVVQRISIFSPDTCFANKPAGNQSRNEPNPYCNEHIDISNMLNLNSKSNHSDFCLAYVFTYRDFNGGTLGLAWVAAPSQYAMGGVCHQHCKCAEDSSYDFRSLNTGVVTLINYGSRIPPRVSQLTLAHEIGHNFGSPHDYPAECQPGLPDGNYIMFSSATSGDKINNAKFSKCSIANISAVLREILKHPPYFDENAAPRFFSHSGPTRRNCFRPLKQSFCGNQLKESGEECDCGYSQAECDLMEDSCCHPHEAGRRGCKLKSGAKCSISQGVCCEVSSCEFTQANMKVCRTASDCLDAQSCDGRSAVCPPSTPKRDGTLCRDSTKVCDSGNCNGSLCSYLGLKDCFLTVGTPEQLCHFACEDANGTCRSSFELSQFAPGNFNQSNREGLPGLVLLPGSPCNNYKGYCDIFRKCRSVDADGPLARLKNVIFNPRTIAEVKSWIQVNWWIVVLAGLGLMLFMAAFIKCCAVHTPSTNPNKPPALSIYETLRRPKNLIYSQRRGRSAAEAHVFCCLLRGQNHAPARRHRRHSRNKTAEHSSALRSSSTAVPTAPPQIPTNVVVVEPPPPYSASSDPGTSLGGPKRGHRKNIRKAELVRLCFHFQFHSLFQFTLPVENTVFFCAIPDVVYTEDRSKTTAPVFRTSLGARVAVAVEALSVRVSARERDWCCAFCGRGKQTLVT</sequence>
<keyword evidence="3" id="KW-0165">Cleavage on pair of basic residues</keyword>
<dbReference type="SMART" id="SM00050">
    <property type="entry name" value="DISIN"/>
    <property type="match status" value="1"/>
</dbReference>
<keyword evidence="4" id="KW-0862">Zinc</keyword>
<feature type="binding site" evidence="4">
    <location>
        <position position="435"/>
    </location>
    <ligand>
        <name>Zn(2+)</name>
        <dbReference type="ChEBI" id="CHEBI:29105"/>
        <note>catalytic</note>
    </ligand>
</feature>
<evidence type="ECO:0000259" key="8">
    <source>
        <dbReference type="PROSITE" id="PS50215"/>
    </source>
</evidence>
<keyword evidence="6" id="KW-1133">Transmembrane helix</keyword>
<accession>A0A158QA50</accession>
<reference evidence="11" key="1">
    <citation type="submission" date="2016-04" db="UniProtKB">
        <authorList>
            <consortium name="WormBaseParasite"/>
        </authorList>
    </citation>
    <scope>IDENTIFICATION</scope>
</reference>
<feature type="domain" description="Peptidase M12B" evidence="8">
    <location>
        <begin position="238"/>
        <end position="481"/>
    </location>
</feature>
<comment type="caution">
    <text evidence="4">Lacks conserved residue(s) required for the propagation of feature annotation.</text>
</comment>
<dbReference type="WBParaSite" id="EVEC_0000416001-mRNA-1">
    <property type="protein sequence ID" value="EVEC_0000416001-mRNA-1"/>
    <property type="gene ID" value="EVEC_0000416001"/>
</dbReference>
<dbReference type="Pfam" id="PF21299">
    <property type="entry name" value="ADAM10_Cys-rich"/>
    <property type="match status" value="1"/>
</dbReference>
<dbReference type="Pfam" id="PF13574">
    <property type="entry name" value="Reprolysin_2"/>
    <property type="match status" value="1"/>
</dbReference>
<dbReference type="InterPro" id="IPR001762">
    <property type="entry name" value="Disintegrin_dom"/>
</dbReference>
<evidence type="ECO:0000256" key="5">
    <source>
        <dbReference type="SAM" id="MobiDB-lite"/>
    </source>
</evidence>
<dbReference type="GO" id="GO:0007219">
    <property type="term" value="P:Notch signaling pathway"/>
    <property type="evidence" value="ECO:0007669"/>
    <property type="project" value="TreeGrafter"/>
</dbReference>
<dbReference type="STRING" id="51028.A0A158QA50"/>
<dbReference type="Proteomes" id="UP000274131">
    <property type="component" value="Unassembled WGS sequence"/>
</dbReference>
<feature type="binding site" evidence="4">
    <location>
        <position position="429"/>
    </location>
    <ligand>
        <name>Zn(2+)</name>
        <dbReference type="ChEBI" id="CHEBI:29105"/>
        <note>catalytic</note>
    </ligand>
</feature>